<dbReference type="InterPro" id="IPR005111">
    <property type="entry name" value="MoeA_C_domain_IV"/>
</dbReference>
<comment type="pathway">
    <text evidence="3 11">Cofactor biosynthesis; molybdopterin biosynthesis.</text>
</comment>
<comment type="similarity">
    <text evidence="4 11">Belongs to the MoeA family.</text>
</comment>
<dbReference type="CDD" id="cd00887">
    <property type="entry name" value="MoeA"/>
    <property type="match status" value="1"/>
</dbReference>
<organism evidence="13">
    <name type="scientific">Ignavibacterium album</name>
    <dbReference type="NCBI Taxonomy" id="591197"/>
    <lineage>
        <taxon>Bacteria</taxon>
        <taxon>Pseudomonadati</taxon>
        <taxon>Ignavibacteriota</taxon>
        <taxon>Ignavibacteria</taxon>
        <taxon>Ignavibacteriales</taxon>
        <taxon>Ignavibacteriaceae</taxon>
        <taxon>Ignavibacterium</taxon>
    </lineage>
</organism>
<feature type="domain" description="MoaB/Mog" evidence="12">
    <location>
        <begin position="175"/>
        <end position="318"/>
    </location>
</feature>
<comment type="cofactor">
    <cofactor evidence="1 11">
        <name>Mg(2+)</name>
        <dbReference type="ChEBI" id="CHEBI:18420"/>
    </cofactor>
</comment>
<dbReference type="SMART" id="SM00852">
    <property type="entry name" value="MoCF_biosynth"/>
    <property type="match status" value="1"/>
</dbReference>
<evidence type="ECO:0000256" key="10">
    <source>
        <dbReference type="ARBA" id="ARBA00047317"/>
    </source>
</evidence>
<dbReference type="Gene3D" id="3.40.980.10">
    <property type="entry name" value="MoaB/Mog-like domain"/>
    <property type="match status" value="1"/>
</dbReference>
<evidence type="ECO:0000256" key="3">
    <source>
        <dbReference type="ARBA" id="ARBA00005046"/>
    </source>
</evidence>
<evidence type="ECO:0000256" key="5">
    <source>
        <dbReference type="ARBA" id="ARBA00022505"/>
    </source>
</evidence>
<reference evidence="13" key="1">
    <citation type="journal article" date="2020" name="mSystems">
        <title>Genome- and Community-Level Interaction Insights into Carbon Utilization and Element Cycling Functions of Hydrothermarchaeota in Hydrothermal Sediment.</title>
        <authorList>
            <person name="Zhou Z."/>
            <person name="Liu Y."/>
            <person name="Xu W."/>
            <person name="Pan J."/>
            <person name="Luo Z.H."/>
            <person name="Li M."/>
        </authorList>
    </citation>
    <scope>NUCLEOTIDE SEQUENCE [LARGE SCALE GENOMIC DNA]</scope>
    <source>
        <strain evidence="13">SpSt-479</strain>
    </source>
</reference>
<gene>
    <name evidence="13" type="ORF">ENS31_11535</name>
</gene>
<dbReference type="InterPro" id="IPR038987">
    <property type="entry name" value="MoeA-like"/>
</dbReference>
<dbReference type="InterPro" id="IPR005110">
    <property type="entry name" value="MoeA_linker/N"/>
</dbReference>
<protein>
    <recommendedName>
        <fullName evidence="11">Molybdopterin molybdenumtransferase</fullName>
        <ecNumber evidence="11">2.10.1.1</ecNumber>
    </recommendedName>
</protein>
<dbReference type="Pfam" id="PF03454">
    <property type="entry name" value="MoeA_C"/>
    <property type="match status" value="1"/>
</dbReference>
<dbReference type="Gene3D" id="2.40.340.10">
    <property type="entry name" value="MoeA, C-terminal, domain IV"/>
    <property type="match status" value="1"/>
</dbReference>
<dbReference type="SUPFAM" id="SSF53218">
    <property type="entry name" value="Molybdenum cofactor biosynthesis proteins"/>
    <property type="match status" value="1"/>
</dbReference>
<evidence type="ECO:0000256" key="11">
    <source>
        <dbReference type="RuleBase" id="RU365090"/>
    </source>
</evidence>
<evidence type="ECO:0000256" key="4">
    <source>
        <dbReference type="ARBA" id="ARBA00010763"/>
    </source>
</evidence>
<dbReference type="Gene3D" id="3.90.105.10">
    <property type="entry name" value="Molybdopterin biosynthesis moea protein, domain 2"/>
    <property type="match status" value="1"/>
</dbReference>
<comment type="caution">
    <text evidence="13">The sequence shown here is derived from an EMBL/GenBank/DDBJ whole genome shotgun (WGS) entry which is preliminary data.</text>
</comment>
<comment type="function">
    <text evidence="2 11">Catalyzes the insertion of molybdate into adenylated molybdopterin with the concomitant release of AMP.</text>
</comment>
<name>A0A7V2ZLM6_9BACT</name>
<dbReference type="GO" id="GO:0046872">
    <property type="term" value="F:metal ion binding"/>
    <property type="evidence" value="ECO:0007669"/>
    <property type="project" value="UniProtKB-UniRule"/>
</dbReference>
<accession>A0A7V2ZLM6</accession>
<evidence type="ECO:0000256" key="7">
    <source>
        <dbReference type="ARBA" id="ARBA00022723"/>
    </source>
</evidence>
<dbReference type="InterPro" id="IPR036135">
    <property type="entry name" value="MoeA_linker/N_sf"/>
</dbReference>
<keyword evidence="5 11" id="KW-0500">Molybdenum</keyword>
<proteinExistence type="inferred from homology"/>
<dbReference type="PANTHER" id="PTHR10192">
    <property type="entry name" value="MOLYBDOPTERIN BIOSYNTHESIS PROTEIN"/>
    <property type="match status" value="1"/>
</dbReference>
<dbReference type="Pfam" id="PF00994">
    <property type="entry name" value="MoCF_biosynth"/>
    <property type="match status" value="1"/>
</dbReference>
<dbReference type="UniPathway" id="UPA00344"/>
<dbReference type="NCBIfam" id="TIGR00177">
    <property type="entry name" value="molyb_syn"/>
    <property type="match status" value="1"/>
</dbReference>
<evidence type="ECO:0000313" key="13">
    <source>
        <dbReference type="EMBL" id="HFI92138.1"/>
    </source>
</evidence>
<evidence type="ECO:0000256" key="2">
    <source>
        <dbReference type="ARBA" id="ARBA00002901"/>
    </source>
</evidence>
<dbReference type="Gene3D" id="2.170.190.11">
    <property type="entry name" value="Molybdopterin biosynthesis moea protein, domain 3"/>
    <property type="match status" value="1"/>
</dbReference>
<evidence type="ECO:0000259" key="12">
    <source>
        <dbReference type="SMART" id="SM00852"/>
    </source>
</evidence>
<dbReference type="InterPro" id="IPR001453">
    <property type="entry name" value="MoaB/Mog_dom"/>
</dbReference>
<dbReference type="FunFam" id="3.40.980.10:FF:000004">
    <property type="entry name" value="Molybdopterin molybdenumtransferase"/>
    <property type="match status" value="1"/>
</dbReference>
<keyword evidence="8 11" id="KW-0460">Magnesium</keyword>
<evidence type="ECO:0000256" key="9">
    <source>
        <dbReference type="ARBA" id="ARBA00023150"/>
    </source>
</evidence>
<dbReference type="EMBL" id="DSUJ01000010">
    <property type="protein sequence ID" value="HFI92138.1"/>
    <property type="molecule type" value="Genomic_DNA"/>
</dbReference>
<dbReference type="PANTHER" id="PTHR10192:SF5">
    <property type="entry name" value="GEPHYRIN"/>
    <property type="match status" value="1"/>
</dbReference>
<dbReference type="InterPro" id="IPR036425">
    <property type="entry name" value="MoaB/Mog-like_dom_sf"/>
</dbReference>
<dbReference type="SUPFAM" id="SSF63867">
    <property type="entry name" value="MoeA C-terminal domain-like"/>
    <property type="match status" value="1"/>
</dbReference>
<evidence type="ECO:0000256" key="1">
    <source>
        <dbReference type="ARBA" id="ARBA00001946"/>
    </source>
</evidence>
<dbReference type="SUPFAM" id="SSF63882">
    <property type="entry name" value="MoeA N-terminal region -like"/>
    <property type="match status" value="1"/>
</dbReference>
<dbReference type="Pfam" id="PF03453">
    <property type="entry name" value="MoeA_N"/>
    <property type="match status" value="1"/>
</dbReference>
<dbReference type="InterPro" id="IPR036688">
    <property type="entry name" value="MoeA_C_domain_IV_sf"/>
</dbReference>
<keyword evidence="9 11" id="KW-0501">Molybdenum cofactor biosynthesis</keyword>
<keyword evidence="7 11" id="KW-0479">Metal-binding</keyword>
<dbReference type="GO" id="GO:0005829">
    <property type="term" value="C:cytosol"/>
    <property type="evidence" value="ECO:0007669"/>
    <property type="project" value="TreeGrafter"/>
</dbReference>
<dbReference type="GO" id="GO:0006777">
    <property type="term" value="P:Mo-molybdopterin cofactor biosynthetic process"/>
    <property type="evidence" value="ECO:0007669"/>
    <property type="project" value="UniProtKB-UniRule"/>
</dbReference>
<dbReference type="GO" id="GO:0061599">
    <property type="term" value="F:molybdopterin molybdotransferase activity"/>
    <property type="evidence" value="ECO:0007669"/>
    <property type="project" value="UniProtKB-UniRule"/>
</dbReference>
<comment type="catalytic activity">
    <reaction evidence="10">
        <text>adenylyl-molybdopterin + molybdate = Mo-molybdopterin + AMP + H(+)</text>
        <dbReference type="Rhea" id="RHEA:35047"/>
        <dbReference type="ChEBI" id="CHEBI:15378"/>
        <dbReference type="ChEBI" id="CHEBI:36264"/>
        <dbReference type="ChEBI" id="CHEBI:62727"/>
        <dbReference type="ChEBI" id="CHEBI:71302"/>
        <dbReference type="ChEBI" id="CHEBI:456215"/>
        <dbReference type="EC" id="2.10.1.1"/>
    </reaction>
</comment>
<sequence length="400" mass="44882">MINYNEAIETIKKEFAKTSLQTEEVDIYESIDRILAENVFADVDLPPFDNSAVDGYAVKFGYRSQWKIIGEISAGNFTPASLQEDEAILITTGSKIPLNADTVIPIEDVDVTDNILKLKPDSFYKKGMNIRKKGNDLLKDQIAVSEFIKIDSKVIAVLASCGKEKVKVYKKLNVAILATGDELLPINEKPIDDKLRVSNVYSLFTAVSEINQIPINLGFARDDKEVIRQKVKTALQMNVDLLITTGGVSVGKYDFLKEIFDEEGIEEKFWKVNIKPGKPIYFGVLNNNKKKTFVFGLPGNPVSSLVNFYVFIKPAIEFLFKQKPMNQFKAVLQNDLKKKDGKLHFARGILSEENGEFKVTSEFSQSSGNLVEMSKANCLIVVEEERRNPVKGEVVECIMI</sequence>
<keyword evidence="6 11" id="KW-0808">Transferase</keyword>
<dbReference type="AlphaFoldDB" id="A0A7V2ZLM6"/>
<evidence type="ECO:0000256" key="8">
    <source>
        <dbReference type="ARBA" id="ARBA00022842"/>
    </source>
</evidence>
<evidence type="ECO:0000256" key="6">
    <source>
        <dbReference type="ARBA" id="ARBA00022679"/>
    </source>
</evidence>
<dbReference type="EC" id="2.10.1.1" evidence="11"/>
<dbReference type="NCBIfam" id="NF045515">
    <property type="entry name" value="Glp_gephyrin"/>
    <property type="match status" value="1"/>
</dbReference>